<organism evidence="4 5">
    <name type="scientific">Thermochromatium tepidum ATCC 43061</name>
    <dbReference type="NCBI Taxonomy" id="316276"/>
    <lineage>
        <taxon>Bacteria</taxon>
        <taxon>Pseudomonadati</taxon>
        <taxon>Pseudomonadota</taxon>
        <taxon>Gammaproteobacteria</taxon>
        <taxon>Chromatiales</taxon>
        <taxon>Chromatiaceae</taxon>
        <taxon>Thermochromatium</taxon>
    </lineage>
</organism>
<dbReference type="InterPro" id="IPR011836">
    <property type="entry name" value="YhdP"/>
</dbReference>
<dbReference type="OrthoDB" id="9762238at2"/>
<dbReference type="KEGG" id="ttp:E6P07_10330"/>
<evidence type="ECO:0000256" key="2">
    <source>
        <dbReference type="SAM" id="Phobius"/>
    </source>
</evidence>
<gene>
    <name evidence="4" type="ORF">E6P07_10330</name>
</gene>
<name>A0A6I6EGK3_THETI</name>
<feature type="transmembrane region" description="Helical" evidence="2">
    <location>
        <begin position="33"/>
        <end position="55"/>
    </location>
</feature>
<evidence type="ECO:0000313" key="5">
    <source>
        <dbReference type="Proteomes" id="UP000426424"/>
    </source>
</evidence>
<keyword evidence="2" id="KW-0812">Transmembrane</keyword>
<dbReference type="PANTHER" id="PTHR38690">
    <property type="entry name" value="PROTEASE-RELATED"/>
    <property type="match status" value="1"/>
</dbReference>
<dbReference type="EMBL" id="CP039268">
    <property type="protein sequence ID" value="QGU33340.1"/>
    <property type="molecule type" value="Genomic_DNA"/>
</dbReference>
<keyword evidence="2" id="KW-0472">Membrane</keyword>
<feature type="domain" description="YhdP central" evidence="3">
    <location>
        <begin position="804"/>
        <end position="1192"/>
    </location>
</feature>
<dbReference type="Proteomes" id="UP000426424">
    <property type="component" value="Chromosome"/>
</dbReference>
<evidence type="ECO:0000313" key="4">
    <source>
        <dbReference type="EMBL" id="QGU33340.1"/>
    </source>
</evidence>
<dbReference type="InterPro" id="IPR025263">
    <property type="entry name" value="YhdP_central"/>
</dbReference>
<accession>A0A6I6EGK3</accession>
<reference evidence="4 5" key="1">
    <citation type="submission" date="2019-12" db="EMBL/GenBank/DDBJ databases">
        <title>The complete genome of the thermophilic, anoxygenic phototrophic gammaproteobacterium Thermochromatium tepidum.</title>
        <authorList>
            <person name="Sattley W.M."/>
            <person name="Swingley W.D."/>
            <person name="Burchell B.M."/>
            <person name="Gurbani S.A."/>
            <person name="Kujawa C.M."/>
            <person name="Nuccio D.A."/>
            <person name="Schladweiler J."/>
            <person name="Shaffer K.N."/>
            <person name="Stokes L.M."/>
            <person name="Touchman J.W."/>
            <person name="Blankenship R.E."/>
            <person name="Madigan M.T."/>
        </authorList>
    </citation>
    <scope>NUCLEOTIDE SEQUENCE [LARGE SCALE GENOMIC DNA]</scope>
    <source>
        <strain evidence="4 5">ATCC 43061</strain>
    </source>
</reference>
<keyword evidence="2" id="KW-1133">Transmembrane helix</keyword>
<feature type="region of interest" description="Disordered" evidence="1">
    <location>
        <begin position="1204"/>
        <end position="1228"/>
    </location>
</feature>
<dbReference type="PANTHER" id="PTHR38690:SF1">
    <property type="entry name" value="PROTEASE"/>
    <property type="match status" value="1"/>
</dbReference>
<keyword evidence="5" id="KW-1185">Reference proteome</keyword>
<sequence length="1228" mass="134244">MRGPVQMNTEHPGRAQSAGPIGLMSPMLSLRRLASWFINTLLMGLVLLALLVSFVRLSPHLSDEYRDAIAARLSEHLGYRMSIGTLRLGLSGWQLRLRLEGVALDRPDSGTRALALRAIELDLDLGASLLRRSVQVSGVTLVGADLVVERDPDGHIRVHGLDALVSDDPRVLAGFLSQGWIDLSESEILFVDAARGGKQLRLVDVRLRLENAGERHWLDLSARPLPPDLLVLATDQESNGQAKPCEPCLQMALRLKGPASDPLSWSGRGYLRLGVANLGLLLPVSMLQRGRLDTEHVGVEGWFDLKAGRLEQALIQADLQGLRLATATPVGQRSPISEDGPSAPAWHLHGLARVRALGSSWGIRVAGLEAGVEGATLSGLDLDLRLSPDGQLLGLDARLSQLDLGDLGILLHASPWPLPGALRSLLERHPRGRARHLALHLDLAESKAEPARAHWRMSGQLSDLSLEQRDQQPGFAGLELNFAVDQDGGSARFGSEGLDLDLHPLFDRLLRFDRCDGQLDWEPQPNGGWRLKVPHLVLENADLSGQARFDFLWPGRDGRPFLDLDARFRDADASKVRLYLPVGILQPRVVDWLTAAIVSGRVTLGELIFHGAPSDYPFRERQGRFELNLAFEDLRLDYQPSWPAIESASGRLNFLNEGLSIRVDRGRILDSDFVDGRVDLPDLARVEQIHIHGEARGPFEDGRRTLAETPLSKDLGGLAEILQVSGRSRLVLDIVLPLAKRRVLGVSGVLSWPESATLGVRGTDIQLSDLSGEVHFDERGIQTSKVGARLAGRPLELSLRTQGSGLHLAGRIDTLDLSNWSDWFKATRLGRSELAKDGIELAGLEFDVEHLRLGERALAAFRLRGTPGKSGWQFRVESRELAGLIRPSNSDDQTRLGLALERLDLKALVAHPASAGAPPPRPERESDPIVELPSLDLHVARLDWGERTLGALDLSLYRDALGLRLPRLRLSRPGLLALEGTGEWVRAPEAGRSRLDLKAETPDLSGVLTLLDEPTTLEAKGAWARIRLDWPGGLERLDWARAEGVLDIGVDPGRFLNAEPGVGRLLGFIDIGSIGRRLALDFSDLYGQGFAFERLDGRIRIGQGQARFEDVSIEGPAGRVMVGGTADLVGRRLDQLVTVEPRLATGMALAGAVAGGPMVGAAVYLVDRATGNTLDRLGRYQYRVTGPWTEPEWKRLGWEPLSGLGERGKPASPDSKPPRPINHFLEVH</sequence>
<proteinExistence type="predicted"/>
<protein>
    <recommendedName>
        <fullName evidence="3">YhdP central domain-containing protein</fullName>
    </recommendedName>
</protein>
<evidence type="ECO:0000259" key="3">
    <source>
        <dbReference type="Pfam" id="PF13116"/>
    </source>
</evidence>
<dbReference type="Pfam" id="PF13116">
    <property type="entry name" value="YhdP"/>
    <property type="match status" value="2"/>
</dbReference>
<feature type="domain" description="YhdP central" evidence="3">
    <location>
        <begin position="29"/>
        <end position="801"/>
    </location>
</feature>
<dbReference type="AlphaFoldDB" id="A0A6I6EGK3"/>
<evidence type="ECO:0000256" key="1">
    <source>
        <dbReference type="SAM" id="MobiDB-lite"/>
    </source>
</evidence>